<keyword evidence="1" id="KW-1133">Transmembrane helix</keyword>
<keyword evidence="3" id="KW-1185">Reference proteome</keyword>
<dbReference type="RefSeq" id="WP_301551296.1">
    <property type="nucleotide sequence ID" value="NZ_JAQRMZ010000003.1"/>
</dbReference>
<dbReference type="Proteomes" id="UP001226720">
    <property type="component" value="Unassembled WGS sequence"/>
</dbReference>
<keyword evidence="1" id="KW-0472">Membrane</keyword>
<evidence type="ECO:0000313" key="2">
    <source>
        <dbReference type="EMBL" id="MDQ0483083.1"/>
    </source>
</evidence>
<evidence type="ECO:0000256" key="1">
    <source>
        <dbReference type="SAM" id="Phobius"/>
    </source>
</evidence>
<comment type="caution">
    <text evidence="2">The sequence shown here is derived from an EMBL/GenBank/DDBJ whole genome shotgun (WGS) entry which is preliminary data.</text>
</comment>
<gene>
    <name evidence="2" type="ORF">QO000_002055</name>
</gene>
<protein>
    <recommendedName>
        <fullName evidence="4">Immunity protein 17 of polymorphic toxin system</fullName>
    </recommendedName>
</protein>
<evidence type="ECO:0000313" key="3">
    <source>
        <dbReference type="Proteomes" id="UP001226720"/>
    </source>
</evidence>
<feature type="transmembrane region" description="Helical" evidence="1">
    <location>
        <begin position="51"/>
        <end position="68"/>
    </location>
</feature>
<accession>A0ABU0K3W7</accession>
<sequence>MGPTIIVVVGLLILFGGLRAAWKDYDESTRVKSLLITLFDVITDPNSPKGFIIWLGAILVGMGLIFFIL</sequence>
<dbReference type="GeneID" id="301326782"/>
<evidence type="ECO:0008006" key="4">
    <source>
        <dbReference type="Google" id="ProtNLM"/>
    </source>
</evidence>
<name>A0ABU0K3W7_9BACL</name>
<keyword evidence="1" id="KW-0812">Transmembrane</keyword>
<proteinExistence type="predicted"/>
<dbReference type="EMBL" id="JAUSWM010000003">
    <property type="protein sequence ID" value="MDQ0483083.1"/>
    <property type="molecule type" value="Genomic_DNA"/>
</dbReference>
<reference evidence="2" key="1">
    <citation type="submission" date="2023-07" db="EMBL/GenBank/DDBJ databases">
        <title>Genomic Encyclopedia of Type Strains, Phase IV (KMG-IV): sequencing the most valuable type-strain genomes for metagenomic binning, comparative biology and taxonomic classification.</title>
        <authorList>
            <person name="Goeker M."/>
        </authorList>
    </citation>
    <scope>NUCLEOTIDE SEQUENCE [LARGE SCALE GENOMIC DNA]</scope>
    <source>
        <strain evidence="2">JSM 076093</strain>
    </source>
</reference>
<organism evidence="2 3">
    <name type="scientific">Guptibacillus hwajinpoensis</name>
    <dbReference type="NCBI Taxonomy" id="208199"/>
    <lineage>
        <taxon>Bacteria</taxon>
        <taxon>Bacillati</taxon>
        <taxon>Bacillota</taxon>
        <taxon>Bacilli</taxon>
        <taxon>Bacillales</taxon>
        <taxon>Guptibacillaceae</taxon>
        <taxon>Guptibacillus</taxon>
    </lineage>
</organism>